<dbReference type="Proteomes" id="UP001140234">
    <property type="component" value="Unassembled WGS sequence"/>
</dbReference>
<gene>
    <name evidence="1" type="ORF">IWQ57_003839</name>
</gene>
<accession>A0ACC1JV45</accession>
<organism evidence="1 2">
    <name type="scientific">Coemansia nantahalensis</name>
    <dbReference type="NCBI Taxonomy" id="2789366"/>
    <lineage>
        <taxon>Eukaryota</taxon>
        <taxon>Fungi</taxon>
        <taxon>Fungi incertae sedis</taxon>
        <taxon>Zoopagomycota</taxon>
        <taxon>Kickxellomycotina</taxon>
        <taxon>Kickxellomycetes</taxon>
        <taxon>Kickxellales</taxon>
        <taxon>Kickxellaceae</taxon>
        <taxon>Coemansia</taxon>
    </lineage>
</organism>
<keyword evidence="2" id="KW-1185">Reference proteome</keyword>
<protein>
    <submittedName>
        <fullName evidence="1">Uncharacterized protein</fullName>
    </submittedName>
</protein>
<proteinExistence type="predicted"/>
<name>A0ACC1JV45_9FUNG</name>
<dbReference type="EMBL" id="JANBUJ010001354">
    <property type="protein sequence ID" value="KAJ2767718.1"/>
    <property type="molecule type" value="Genomic_DNA"/>
</dbReference>
<comment type="caution">
    <text evidence="1">The sequence shown here is derived from an EMBL/GenBank/DDBJ whole genome shotgun (WGS) entry which is preliminary data.</text>
</comment>
<sequence>MPMLAPVPPALRAHEDADDIDDILCNLWPTSRAECAPTPACPRPPPAPHGQRTPPADAAPAYAPPYALDAPPAPPPRLVSAAIQIGDPEWRVDSASVSAECPDLPSPVSPTMPCAPAAGATPREPALGLASAARPPPSLRRATLGLLRSAAPFSKPAGGARPAPRAMTPEERVARLHSVSGLAARAVARRCLSGQIPARDADALHRPRPPPLLLPPATQPKPTFADVARGSPE</sequence>
<evidence type="ECO:0000313" key="1">
    <source>
        <dbReference type="EMBL" id="KAJ2767718.1"/>
    </source>
</evidence>
<reference evidence="1" key="1">
    <citation type="submission" date="2022-07" db="EMBL/GenBank/DDBJ databases">
        <title>Phylogenomic reconstructions and comparative analyses of Kickxellomycotina fungi.</title>
        <authorList>
            <person name="Reynolds N.K."/>
            <person name="Stajich J.E."/>
            <person name="Barry K."/>
            <person name="Grigoriev I.V."/>
            <person name="Crous P."/>
            <person name="Smith M.E."/>
        </authorList>
    </citation>
    <scope>NUCLEOTIDE SEQUENCE</scope>
    <source>
        <strain evidence="1">CBS 109366</strain>
    </source>
</reference>
<evidence type="ECO:0000313" key="2">
    <source>
        <dbReference type="Proteomes" id="UP001140234"/>
    </source>
</evidence>